<name>A0A1H2YLA9_9RHOB</name>
<protein>
    <submittedName>
        <fullName evidence="2">Uncharacterized protein</fullName>
    </submittedName>
</protein>
<feature type="region of interest" description="Disordered" evidence="1">
    <location>
        <begin position="17"/>
        <end position="71"/>
    </location>
</feature>
<evidence type="ECO:0000313" key="3">
    <source>
        <dbReference type="Proteomes" id="UP000199541"/>
    </source>
</evidence>
<dbReference type="Proteomes" id="UP000199541">
    <property type="component" value="Unassembled WGS sequence"/>
</dbReference>
<evidence type="ECO:0000256" key="1">
    <source>
        <dbReference type="SAM" id="MobiDB-lite"/>
    </source>
</evidence>
<gene>
    <name evidence="2" type="ORF">SAMN05444006_109117</name>
</gene>
<comment type="caution">
    <text evidence="2">The sequence shown here is derived from an EMBL/GenBank/DDBJ whole genome shotgun (WGS) entry which is preliminary data.</text>
</comment>
<dbReference type="RefSeq" id="WP_143037511.1">
    <property type="nucleotide sequence ID" value="NZ_BNAB01000008.1"/>
</dbReference>
<dbReference type="EMBL" id="FNOB01000009">
    <property type="protein sequence ID" value="SDX05771.1"/>
    <property type="molecule type" value="Genomic_DNA"/>
</dbReference>
<evidence type="ECO:0000313" key="2">
    <source>
        <dbReference type="EMBL" id="SDX05771.1"/>
    </source>
</evidence>
<sequence length="71" mass="7632">MKKGLKLPFRNAGELQDIRRHHSGQAAATGAVNRSRARQEAGRRRPRAQLPSGDAAGRLAGRDKVVSMEGG</sequence>
<feature type="compositionally biased region" description="Basic and acidic residues" evidence="1">
    <location>
        <begin position="60"/>
        <end position="71"/>
    </location>
</feature>
<proteinExistence type="predicted"/>
<accession>A0A1H2YLA9</accession>
<keyword evidence="3" id="KW-1185">Reference proteome</keyword>
<reference evidence="2 3" key="1">
    <citation type="submission" date="2016-10" db="EMBL/GenBank/DDBJ databases">
        <authorList>
            <person name="Varghese N."/>
            <person name="Submissions S."/>
        </authorList>
    </citation>
    <scope>NUCLEOTIDE SEQUENCE [LARGE SCALE GENOMIC DNA]</scope>
    <source>
        <strain evidence="2 3">DSM 24802</strain>
    </source>
</reference>
<organism evidence="2 3">
    <name type="scientific">Allgaiera indica</name>
    <dbReference type="NCBI Taxonomy" id="765699"/>
    <lineage>
        <taxon>Bacteria</taxon>
        <taxon>Pseudomonadati</taxon>
        <taxon>Pseudomonadota</taxon>
        <taxon>Alphaproteobacteria</taxon>
        <taxon>Rhodobacterales</taxon>
        <taxon>Paracoccaceae</taxon>
        <taxon>Allgaiera</taxon>
    </lineage>
</organism>